<evidence type="ECO:0000313" key="1">
    <source>
        <dbReference type="EMBL" id="MCI4683711.1"/>
    </source>
</evidence>
<dbReference type="RefSeq" id="WP_243067647.1">
    <property type="nucleotide sequence ID" value="NZ_JAIVFK010000016.1"/>
</dbReference>
<proteinExistence type="predicted"/>
<keyword evidence="2" id="KW-1185">Reference proteome</keyword>
<organism evidence="1 2">
    <name type="scientific">Candidatus Rhodoblastus alkanivorans</name>
    <dbReference type="NCBI Taxonomy" id="2954117"/>
    <lineage>
        <taxon>Bacteria</taxon>
        <taxon>Pseudomonadati</taxon>
        <taxon>Pseudomonadota</taxon>
        <taxon>Alphaproteobacteria</taxon>
        <taxon>Hyphomicrobiales</taxon>
        <taxon>Rhodoblastaceae</taxon>
        <taxon>Rhodoblastus</taxon>
    </lineage>
</organism>
<dbReference type="EMBL" id="JAIVFP010000001">
    <property type="protein sequence ID" value="MCI4683711.1"/>
    <property type="molecule type" value="Genomic_DNA"/>
</dbReference>
<evidence type="ECO:0000313" key="2">
    <source>
        <dbReference type="Proteomes" id="UP001139104"/>
    </source>
</evidence>
<dbReference type="InterPro" id="IPR022254">
    <property type="entry name" value="DUF3775"/>
</dbReference>
<comment type="caution">
    <text evidence="1">The sequence shown here is derived from an EMBL/GenBank/DDBJ whole genome shotgun (WGS) entry which is preliminary data.</text>
</comment>
<protein>
    <submittedName>
        <fullName evidence="1">DUF3775 domain-containing protein</fullName>
    </submittedName>
</protein>
<dbReference type="Pfam" id="PF12616">
    <property type="entry name" value="DUF3775"/>
    <property type="match status" value="1"/>
</dbReference>
<name>A0ABS9Z7Y9_9HYPH</name>
<accession>A0ABS9Z7Y9</accession>
<dbReference type="Proteomes" id="UP001139104">
    <property type="component" value="Unassembled WGS sequence"/>
</dbReference>
<sequence>MARAALKEAREGREIDIAKYLLRLPMLPDYLEDVLSAFDQSCRGFEEREEPGI</sequence>
<reference evidence="1" key="1">
    <citation type="journal article" date="2022" name="ISME J.">
        <title>Identification of active gaseous-alkane degraders at natural gas seeps.</title>
        <authorList>
            <person name="Farhan Ul Haque M."/>
            <person name="Hernandez M."/>
            <person name="Crombie A.T."/>
            <person name="Murrell J.C."/>
        </authorList>
    </citation>
    <scope>NUCLEOTIDE SEQUENCE</scope>
    <source>
        <strain evidence="1">PC2</strain>
    </source>
</reference>
<gene>
    <name evidence="1" type="ORF">K2U94_13210</name>
</gene>